<name>A0A379ZDA1_9GAMM</name>
<organism evidence="1 2">
    <name type="scientific">Shewanella morhuae</name>
    <dbReference type="NCBI Taxonomy" id="365591"/>
    <lineage>
        <taxon>Bacteria</taxon>
        <taxon>Pseudomonadati</taxon>
        <taxon>Pseudomonadota</taxon>
        <taxon>Gammaproteobacteria</taxon>
        <taxon>Alteromonadales</taxon>
        <taxon>Shewanellaceae</taxon>
        <taxon>Shewanella</taxon>
    </lineage>
</organism>
<evidence type="ECO:0000313" key="1">
    <source>
        <dbReference type="EMBL" id="SUI59787.1"/>
    </source>
</evidence>
<evidence type="ECO:0008006" key="3">
    <source>
        <dbReference type="Google" id="ProtNLM"/>
    </source>
</evidence>
<gene>
    <name evidence="1" type="ORF">NCTC10736_00224</name>
</gene>
<protein>
    <recommendedName>
        <fullName evidence="3">HNH endonuclease 5 domain-containing protein</fullName>
    </recommendedName>
</protein>
<sequence length="256" mass="29148">MQVCSMCKQEAELQSSHAIPDAFFRKILKKQSGKYIVVPGGGNSPIHYSSDSWDTHQLCSPCEIHLNKNYETYAIKLLRGSACKVVKHIHGVTFSGVESHILVGFFISIFWRAANSEHPNYSKVIIPEPWNTEFRELLLAKNNIPLRLATIRLSRLIDRTKNDGFTLDSLKNIVMTPFFRKGVSHKYSFCFVFEGFFIEIFIPGLSLAKRKLPGVLNNKIKIIFVPFLDIFDVPEIVEVLVEGYSKFVDGDVTFKN</sequence>
<dbReference type="EMBL" id="UGYV01000001">
    <property type="protein sequence ID" value="SUI59787.1"/>
    <property type="molecule type" value="Genomic_DNA"/>
</dbReference>
<dbReference type="RefSeq" id="WP_115405248.1">
    <property type="nucleotide sequence ID" value="NZ_UGYV01000001.1"/>
</dbReference>
<proteinExistence type="predicted"/>
<dbReference type="Proteomes" id="UP000255061">
    <property type="component" value="Unassembled WGS sequence"/>
</dbReference>
<accession>A0A379ZDA1</accession>
<reference evidence="1 2" key="1">
    <citation type="submission" date="2018-06" db="EMBL/GenBank/DDBJ databases">
        <authorList>
            <consortium name="Pathogen Informatics"/>
            <person name="Doyle S."/>
        </authorList>
    </citation>
    <scope>NUCLEOTIDE SEQUENCE [LARGE SCALE GENOMIC DNA]</scope>
    <source>
        <strain evidence="1 2">NCTC10736</strain>
    </source>
</reference>
<evidence type="ECO:0000313" key="2">
    <source>
        <dbReference type="Proteomes" id="UP000255061"/>
    </source>
</evidence>
<dbReference type="AlphaFoldDB" id="A0A379ZDA1"/>